<dbReference type="GO" id="GO:0015031">
    <property type="term" value="P:protein transport"/>
    <property type="evidence" value="ECO:0007669"/>
    <property type="project" value="UniProtKB-KW"/>
</dbReference>
<feature type="domain" description="Exocyst complex subunit Exo70 C-terminal" evidence="5">
    <location>
        <begin position="114"/>
        <end position="189"/>
    </location>
</feature>
<dbReference type="AlphaFoldDB" id="A0A9Q0K693"/>
<dbReference type="Proteomes" id="UP001141806">
    <property type="component" value="Unassembled WGS sequence"/>
</dbReference>
<evidence type="ECO:0000256" key="4">
    <source>
        <dbReference type="SAM" id="MobiDB-lite"/>
    </source>
</evidence>
<feature type="compositionally biased region" description="Low complexity" evidence="4">
    <location>
        <begin position="77"/>
        <end position="90"/>
    </location>
</feature>
<keyword evidence="2 3" id="KW-0813">Transport</keyword>
<dbReference type="EMBL" id="JAMYWD010000007">
    <property type="protein sequence ID" value="KAJ4964651.1"/>
    <property type="molecule type" value="Genomic_DNA"/>
</dbReference>
<dbReference type="GO" id="GO:0005546">
    <property type="term" value="F:phosphatidylinositol-4,5-bisphosphate binding"/>
    <property type="evidence" value="ECO:0007669"/>
    <property type="project" value="InterPro"/>
</dbReference>
<dbReference type="Pfam" id="PF03081">
    <property type="entry name" value="Exo70_C"/>
    <property type="match status" value="1"/>
</dbReference>
<organism evidence="6 7">
    <name type="scientific">Protea cynaroides</name>
    <dbReference type="NCBI Taxonomy" id="273540"/>
    <lineage>
        <taxon>Eukaryota</taxon>
        <taxon>Viridiplantae</taxon>
        <taxon>Streptophyta</taxon>
        <taxon>Embryophyta</taxon>
        <taxon>Tracheophyta</taxon>
        <taxon>Spermatophyta</taxon>
        <taxon>Magnoliopsida</taxon>
        <taxon>Proteales</taxon>
        <taxon>Proteaceae</taxon>
        <taxon>Protea</taxon>
    </lineage>
</organism>
<comment type="function">
    <text evidence="3">Component of the exocyst complex.</text>
</comment>
<dbReference type="InterPro" id="IPR046364">
    <property type="entry name" value="Exo70_C"/>
</dbReference>
<name>A0A9Q0K693_9MAGN</name>
<feature type="compositionally biased region" description="Low complexity" evidence="4">
    <location>
        <begin position="55"/>
        <end position="70"/>
    </location>
</feature>
<dbReference type="GO" id="GO:0006887">
    <property type="term" value="P:exocytosis"/>
    <property type="evidence" value="ECO:0007669"/>
    <property type="project" value="UniProtKB-KW"/>
</dbReference>
<dbReference type="SUPFAM" id="SSF74788">
    <property type="entry name" value="Cullin repeat-like"/>
    <property type="match status" value="1"/>
</dbReference>
<evidence type="ECO:0000256" key="2">
    <source>
        <dbReference type="ARBA" id="ARBA00022448"/>
    </source>
</evidence>
<protein>
    <recommendedName>
        <fullName evidence="3">Exocyst subunit Exo70 family protein</fullName>
    </recommendedName>
</protein>
<keyword evidence="3" id="KW-0653">Protein transport</keyword>
<reference evidence="6" key="1">
    <citation type="journal article" date="2023" name="Plant J.">
        <title>The genome of the king protea, Protea cynaroides.</title>
        <authorList>
            <person name="Chang J."/>
            <person name="Duong T.A."/>
            <person name="Schoeman C."/>
            <person name="Ma X."/>
            <person name="Roodt D."/>
            <person name="Barker N."/>
            <person name="Li Z."/>
            <person name="Van de Peer Y."/>
            <person name="Mizrachi E."/>
        </authorList>
    </citation>
    <scope>NUCLEOTIDE SEQUENCE</scope>
    <source>
        <tissue evidence="6">Young leaves</tissue>
    </source>
</reference>
<evidence type="ECO:0000313" key="7">
    <source>
        <dbReference type="Proteomes" id="UP001141806"/>
    </source>
</evidence>
<dbReference type="PANTHER" id="PTHR12542:SF7">
    <property type="entry name" value="EXOCYST SUBUNIT EXO70 FAMILY PROTEIN"/>
    <property type="match status" value="1"/>
</dbReference>
<keyword evidence="7" id="KW-1185">Reference proteome</keyword>
<dbReference type="InterPro" id="IPR016159">
    <property type="entry name" value="Cullin_repeat-like_dom_sf"/>
</dbReference>
<sequence>MGSPYRIGSSRLFDDIRIYSPIDEEYLDHFRYVLKDIFVWQGRRSYPLCHRETPSRSSRALAPPSTRPASWRPSRVPPSISSTKPSPSASKLIEQNATGPSSSLDHCDPRIQFEWKSKLYKDASLSQIFLMNHVHYIVEKAKGSPELREMIGNDYLRKLTGKFKEAAMSYQRTIWVSILYYLRDEGLHISGSFPWGFPRQL</sequence>
<dbReference type="PANTHER" id="PTHR12542">
    <property type="entry name" value="EXOCYST COMPLEX PROTEIN EXO70"/>
    <property type="match status" value="1"/>
</dbReference>
<evidence type="ECO:0000313" key="6">
    <source>
        <dbReference type="EMBL" id="KAJ4964651.1"/>
    </source>
</evidence>
<dbReference type="GO" id="GO:0000145">
    <property type="term" value="C:exocyst"/>
    <property type="evidence" value="ECO:0007669"/>
    <property type="project" value="InterPro"/>
</dbReference>
<comment type="caution">
    <text evidence="6">The sequence shown here is derived from an EMBL/GenBank/DDBJ whole genome shotgun (WGS) entry which is preliminary data.</text>
</comment>
<accession>A0A9Q0K693</accession>
<evidence type="ECO:0000256" key="3">
    <source>
        <dbReference type="RuleBase" id="RU365026"/>
    </source>
</evidence>
<evidence type="ECO:0000259" key="5">
    <source>
        <dbReference type="Pfam" id="PF03081"/>
    </source>
</evidence>
<dbReference type="Gene3D" id="1.20.1280.170">
    <property type="entry name" value="Exocyst complex component Exo70"/>
    <property type="match status" value="1"/>
</dbReference>
<dbReference type="OrthoDB" id="1922221at2759"/>
<feature type="compositionally biased region" description="Polar residues" evidence="4">
    <location>
        <begin position="93"/>
        <end position="104"/>
    </location>
</feature>
<evidence type="ECO:0000256" key="1">
    <source>
        <dbReference type="ARBA" id="ARBA00006756"/>
    </source>
</evidence>
<gene>
    <name evidence="6" type="ORF">NE237_016500</name>
</gene>
<comment type="similarity">
    <text evidence="1 3">Belongs to the EXO70 family.</text>
</comment>
<proteinExistence type="inferred from homology"/>
<feature type="region of interest" description="Disordered" evidence="4">
    <location>
        <begin position="50"/>
        <end position="104"/>
    </location>
</feature>
<dbReference type="InterPro" id="IPR004140">
    <property type="entry name" value="Exo70"/>
</dbReference>
<keyword evidence="3" id="KW-0268">Exocytosis</keyword>